<comment type="caution">
    <text evidence="10">The sequence shown here is derived from an EMBL/GenBank/DDBJ whole genome shotgun (WGS) entry which is preliminary data.</text>
</comment>
<accession>A0AAX0LDE2</accession>
<feature type="transmembrane region" description="Helical" evidence="7">
    <location>
        <begin position="308"/>
        <end position="335"/>
    </location>
</feature>
<dbReference type="Pfam" id="PF02687">
    <property type="entry name" value="FtsX"/>
    <property type="match status" value="1"/>
</dbReference>
<feature type="domain" description="ABC3 transporter permease C-terminal" evidence="8">
    <location>
        <begin position="259"/>
        <end position="372"/>
    </location>
</feature>
<evidence type="ECO:0000256" key="4">
    <source>
        <dbReference type="ARBA" id="ARBA00022989"/>
    </source>
</evidence>
<evidence type="ECO:0000256" key="2">
    <source>
        <dbReference type="ARBA" id="ARBA00022475"/>
    </source>
</evidence>
<dbReference type="AlphaFoldDB" id="A0AAX0LDE2"/>
<comment type="subcellular location">
    <subcellularLocation>
        <location evidence="1">Cell membrane</location>
        <topology evidence="1">Multi-pass membrane protein</topology>
    </subcellularLocation>
</comment>
<evidence type="ECO:0000313" key="10">
    <source>
        <dbReference type="EMBL" id="OPA82159.1"/>
    </source>
</evidence>
<keyword evidence="2" id="KW-1003">Cell membrane</keyword>
<keyword evidence="5 7" id="KW-0472">Membrane</keyword>
<feature type="transmembrane region" description="Helical" evidence="7">
    <location>
        <begin position="255"/>
        <end position="281"/>
    </location>
</feature>
<dbReference type="PANTHER" id="PTHR30572">
    <property type="entry name" value="MEMBRANE COMPONENT OF TRANSPORTER-RELATED"/>
    <property type="match status" value="1"/>
</dbReference>
<evidence type="ECO:0000256" key="6">
    <source>
        <dbReference type="ARBA" id="ARBA00038076"/>
    </source>
</evidence>
<dbReference type="EMBL" id="MCRK01000001">
    <property type="protein sequence ID" value="OPA82159.1"/>
    <property type="molecule type" value="Genomic_DNA"/>
</dbReference>
<feature type="transmembrane region" description="Helical" evidence="7">
    <location>
        <begin position="341"/>
        <end position="363"/>
    </location>
</feature>
<reference evidence="10 11" key="1">
    <citation type="submission" date="2016-08" db="EMBL/GenBank/DDBJ databases">
        <title>Campylobacter species from sea mammals.</title>
        <authorList>
            <person name="Gilbert M.J."/>
            <person name="Byrne B.A."/>
            <person name="Zomer A.L."/>
            <person name="Wagenaar J.A."/>
        </authorList>
    </citation>
    <scope>NUCLEOTIDE SEQUENCE [LARGE SCALE GENOMIC DNA]</scope>
    <source>
        <strain evidence="10 11">1105248</strain>
    </source>
</reference>
<evidence type="ECO:0000256" key="3">
    <source>
        <dbReference type="ARBA" id="ARBA00022692"/>
    </source>
</evidence>
<dbReference type="InterPro" id="IPR003838">
    <property type="entry name" value="ABC3_permease_C"/>
</dbReference>
<sequence length="380" mass="41370">MTVNNKFIINLVYKSLKNSSLRGAVIAVCIFIGACVCAAFVNVYLDIDSKVSRELKTYGANMVFVPADMAKNEFIDESLIQKAKESINKQNLIGFGSYLFSQSNIGPTDAIIMGVNFSSLKKIKPFLELREGSMINVDFDDKNALIGVDLAKQTGFKVGDLIDIRTTGSNKVTKVRIKGIVASGDKEDTLLIVSLGLAQEISNLKNKINYAEAVVLGSFGEIQTLSNKLSNDGFVARPVAKVSKSEGMILDKIKLLMALVSLVILLITSMCVNTTLSAIMLSRSKEIALMRALGASNKNILNLFSLEIFSLAFICSIFGAFFGYILAQILGFVIFDSSIDFRILSIPIAVFISLLFATIASFYPIRRALGANMAEILRGE</sequence>
<evidence type="ECO:0000256" key="5">
    <source>
        <dbReference type="ARBA" id="ARBA00023136"/>
    </source>
</evidence>
<evidence type="ECO:0000256" key="7">
    <source>
        <dbReference type="SAM" id="Phobius"/>
    </source>
</evidence>
<evidence type="ECO:0000259" key="8">
    <source>
        <dbReference type="Pfam" id="PF02687"/>
    </source>
</evidence>
<feature type="domain" description="MacB-like periplasmic core" evidence="9">
    <location>
        <begin position="27"/>
        <end position="202"/>
    </location>
</feature>
<name>A0AAX0LDE2_9BACT</name>
<organism evidence="10 11">
    <name type="scientific">Campylobacter pinnipediorum subsp. pinnipediorum</name>
    <dbReference type="NCBI Taxonomy" id="1660067"/>
    <lineage>
        <taxon>Bacteria</taxon>
        <taxon>Pseudomonadati</taxon>
        <taxon>Campylobacterota</taxon>
        <taxon>Epsilonproteobacteria</taxon>
        <taxon>Campylobacterales</taxon>
        <taxon>Campylobacteraceae</taxon>
        <taxon>Campylobacter</taxon>
    </lineage>
</organism>
<dbReference type="GO" id="GO:0005886">
    <property type="term" value="C:plasma membrane"/>
    <property type="evidence" value="ECO:0007669"/>
    <property type="project" value="UniProtKB-SubCell"/>
</dbReference>
<dbReference type="InterPro" id="IPR050250">
    <property type="entry name" value="Macrolide_Exporter_MacB"/>
</dbReference>
<keyword evidence="4 7" id="KW-1133">Transmembrane helix</keyword>
<proteinExistence type="inferred from homology"/>
<dbReference type="PANTHER" id="PTHR30572:SF4">
    <property type="entry name" value="ABC TRANSPORTER PERMEASE YTRF"/>
    <property type="match status" value="1"/>
</dbReference>
<feature type="transmembrane region" description="Helical" evidence="7">
    <location>
        <begin position="21"/>
        <end position="45"/>
    </location>
</feature>
<dbReference type="Pfam" id="PF12704">
    <property type="entry name" value="MacB_PCD"/>
    <property type="match status" value="1"/>
</dbReference>
<dbReference type="PROSITE" id="PS51257">
    <property type="entry name" value="PROKAR_LIPOPROTEIN"/>
    <property type="match status" value="1"/>
</dbReference>
<evidence type="ECO:0000256" key="1">
    <source>
        <dbReference type="ARBA" id="ARBA00004651"/>
    </source>
</evidence>
<dbReference type="RefSeq" id="WP_069637828.1">
    <property type="nucleotide sequence ID" value="NZ_CP012547.1"/>
</dbReference>
<gene>
    <name evidence="10" type="ORF">BFG04_07090</name>
</gene>
<comment type="similarity">
    <text evidence="6">Belongs to the ABC-4 integral membrane protein family.</text>
</comment>
<keyword evidence="3 7" id="KW-0812">Transmembrane</keyword>
<evidence type="ECO:0000259" key="9">
    <source>
        <dbReference type="Pfam" id="PF12704"/>
    </source>
</evidence>
<dbReference type="Proteomes" id="UP000189728">
    <property type="component" value="Unassembled WGS sequence"/>
</dbReference>
<dbReference type="InterPro" id="IPR025857">
    <property type="entry name" value="MacB_PCD"/>
</dbReference>
<dbReference type="GO" id="GO:0022857">
    <property type="term" value="F:transmembrane transporter activity"/>
    <property type="evidence" value="ECO:0007669"/>
    <property type="project" value="TreeGrafter"/>
</dbReference>
<protein>
    <submittedName>
        <fullName evidence="10">Multidrug ABC transporter substrate-binding protein</fullName>
    </submittedName>
</protein>
<evidence type="ECO:0000313" key="11">
    <source>
        <dbReference type="Proteomes" id="UP000189728"/>
    </source>
</evidence>